<evidence type="ECO:0000256" key="2">
    <source>
        <dbReference type="ARBA" id="ARBA00004174"/>
    </source>
</evidence>
<dbReference type="PROSITE" id="PS00086">
    <property type="entry name" value="CYTOCHROME_P450"/>
    <property type="match status" value="1"/>
</dbReference>
<keyword evidence="10 13" id="KW-0408">Iron</keyword>
<keyword evidence="8" id="KW-0492">Microsome</keyword>
<dbReference type="GO" id="GO:0020037">
    <property type="term" value="F:heme binding"/>
    <property type="evidence" value="ECO:0007669"/>
    <property type="project" value="InterPro"/>
</dbReference>
<evidence type="ECO:0000256" key="3">
    <source>
        <dbReference type="ARBA" id="ARBA00004406"/>
    </source>
</evidence>
<evidence type="ECO:0000256" key="11">
    <source>
        <dbReference type="ARBA" id="ARBA00023033"/>
    </source>
</evidence>
<dbReference type="CDD" id="cd11056">
    <property type="entry name" value="CYP6-like"/>
    <property type="match status" value="1"/>
</dbReference>
<comment type="similarity">
    <text evidence="4 14">Belongs to the cytochrome P450 family.</text>
</comment>
<dbReference type="InterPro" id="IPR036396">
    <property type="entry name" value="Cyt_P450_sf"/>
</dbReference>
<evidence type="ECO:0000256" key="9">
    <source>
        <dbReference type="ARBA" id="ARBA00023002"/>
    </source>
</evidence>
<keyword evidence="9 14" id="KW-0560">Oxidoreductase</keyword>
<accession>A0A9P0GYJ1</accession>
<sequence>MWIALALVAIATFSWYYYRKMNYWRTLGVPQPSFLFNIGQIANLFVQKRSFADAVALMYNMFPDKRYAGVYSFNSPILMIRDPELLKELTVKNFDHFTDHTNVISEKAEPLWGKNLFALKGKRWREMRPILSPSFTSSKMRAIFVLISECAENFAEHFKKSPEKTVEIELKDSFTRFTNDVIATAAFGVKSDSLADKDNQFYLMGKELTNFSAGFLSTLKLLFIIAFPKVIEVLKLRIFKKEVADFFVKTIEETVETRKKMGIVRQDMIHLLIEAQKGLSENNKEAEVEDESFAAQTESDLGKAQTVQKELTNMDIAAQALIFFFAGFESVSSLMCFMGYELAANPDIQDRLREEIMDTLDSHNGKLTYEALIKMNYLDMVVSEALRKWPSAGAVDRECTKPYTIEPKLPGEKPVHMQLKQVIWIPIYAIHRDPFVYPDPEKFDPERFNEYNKDNINPYNYLPFGAGPRNCIGSRFALLEIKTVFFHLLANFKVVPTEKSQIPLKLALKSFNLTAEGGFWFGLEKINN</sequence>
<proteinExistence type="inferred from homology"/>
<evidence type="ECO:0000256" key="4">
    <source>
        <dbReference type="ARBA" id="ARBA00010617"/>
    </source>
</evidence>
<dbReference type="PRINTS" id="PR00385">
    <property type="entry name" value="P450"/>
</dbReference>
<dbReference type="GO" id="GO:0004497">
    <property type="term" value="F:monooxygenase activity"/>
    <property type="evidence" value="ECO:0007669"/>
    <property type="project" value="UniProtKB-KW"/>
</dbReference>
<dbReference type="InterPro" id="IPR017972">
    <property type="entry name" value="Cyt_P450_CS"/>
</dbReference>
<name>A0A9P0GYJ1_PHYSR</name>
<dbReference type="EMBL" id="OU900098">
    <property type="protein sequence ID" value="CAH1185429.1"/>
    <property type="molecule type" value="Genomic_DNA"/>
</dbReference>
<dbReference type="Gene3D" id="1.10.630.10">
    <property type="entry name" value="Cytochrome P450"/>
    <property type="match status" value="1"/>
</dbReference>
<keyword evidence="6 13" id="KW-0479">Metal-binding</keyword>
<evidence type="ECO:0000313" key="15">
    <source>
        <dbReference type="EMBL" id="CAH1185429.1"/>
    </source>
</evidence>
<evidence type="ECO:0000256" key="7">
    <source>
        <dbReference type="ARBA" id="ARBA00022824"/>
    </source>
</evidence>
<evidence type="ECO:0000313" key="16">
    <source>
        <dbReference type="Proteomes" id="UP001153712"/>
    </source>
</evidence>
<comment type="cofactor">
    <cofactor evidence="1 13">
        <name>heme</name>
        <dbReference type="ChEBI" id="CHEBI:30413"/>
    </cofactor>
</comment>
<evidence type="ECO:0000256" key="13">
    <source>
        <dbReference type="PIRSR" id="PIRSR602401-1"/>
    </source>
</evidence>
<evidence type="ECO:0008006" key="17">
    <source>
        <dbReference type="Google" id="ProtNLM"/>
    </source>
</evidence>
<organism evidence="15 16">
    <name type="scientific">Phyllotreta striolata</name>
    <name type="common">Striped flea beetle</name>
    <name type="synonym">Crioceris striolata</name>
    <dbReference type="NCBI Taxonomy" id="444603"/>
    <lineage>
        <taxon>Eukaryota</taxon>
        <taxon>Metazoa</taxon>
        <taxon>Ecdysozoa</taxon>
        <taxon>Arthropoda</taxon>
        <taxon>Hexapoda</taxon>
        <taxon>Insecta</taxon>
        <taxon>Pterygota</taxon>
        <taxon>Neoptera</taxon>
        <taxon>Endopterygota</taxon>
        <taxon>Coleoptera</taxon>
        <taxon>Polyphaga</taxon>
        <taxon>Cucujiformia</taxon>
        <taxon>Chrysomeloidea</taxon>
        <taxon>Chrysomelidae</taxon>
        <taxon>Galerucinae</taxon>
        <taxon>Alticini</taxon>
        <taxon>Phyllotreta</taxon>
    </lineage>
</organism>
<dbReference type="GO" id="GO:0005789">
    <property type="term" value="C:endoplasmic reticulum membrane"/>
    <property type="evidence" value="ECO:0007669"/>
    <property type="project" value="UniProtKB-SubCell"/>
</dbReference>
<dbReference type="PANTHER" id="PTHR24292:SF54">
    <property type="entry name" value="CYP9F3-RELATED"/>
    <property type="match status" value="1"/>
</dbReference>
<evidence type="ECO:0000256" key="10">
    <source>
        <dbReference type="ARBA" id="ARBA00023004"/>
    </source>
</evidence>
<dbReference type="InterPro" id="IPR002401">
    <property type="entry name" value="Cyt_P450_E_grp-I"/>
</dbReference>
<dbReference type="InterPro" id="IPR050476">
    <property type="entry name" value="Insect_CytP450_Detox"/>
</dbReference>
<evidence type="ECO:0000256" key="5">
    <source>
        <dbReference type="ARBA" id="ARBA00022617"/>
    </source>
</evidence>
<dbReference type="AlphaFoldDB" id="A0A9P0GYJ1"/>
<comment type="subcellular location">
    <subcellularLocation>
        <location evidence="3">Endoplasmic reticulum membrane</location>
        <topology evidence="3">Peripheral membrane protein</topology>
    </subcellularLocation>
    <subcellularLocation>
        <location evidence="2">Microsome membrane</location>
        <topology evidence="2">Peripheral membrane protein</topology>
    </subcellularLocation>
</comment>
<protein>
    <recommendedName>
        <fullName evidence="17">Cytochrome P450</fullName>
    </recommendedName>
</protein>
<keyword evidence="7" id="KW-0256">Endoplasmic reticulum</keyword>
<dbReference type="SUPFAM" id="SSF48264">
    <property type="entry name" value="Cytochrome P450"/>
    <property type="match status" value="1"/>
</dbReference>
<dbReference type="GO" id="GO:0016705">
    <property type="term" value="F:oxidoreductase activity, acting on paired donors, with incorporation or reduction of molecular oxygen"/>
    <property type="evidence" value="ECO:0007669"/>
    <property type="project" value="InterPro"/>
</dbReference>
<dbReference type="Pfam" id="PF00067">
    <property type="entry name" value="p450"/>
    <property type="match status" value="1"/>
</dbReference>
<feature type="binding site" description="axial binding residue" evidence="13">
    <location>
        <position position="471"/>
    </location>
    <ligand>
        <name>heme</name>
        <dbReference type="ChEBI" id="CHEBI:30413"/>
    </ligand>
    <ligandPart>
        <name>Fe</name>
        <dbReference type="ChEBI" id="CHEBI:18248"/>
    </ligandPart>
</feature>
<dbReference type="Proteomes" id="UP001153712">
    <property type="component" value="Chromosome 5"/>
</dbReference>
<dbReference type="PRINTS" id="PR00463">
    <property type="entry name" value="EP450I"/>
</dbReference>
<evidence type="ECO:0000256" key="1">
    <source>
        <dbReference type="ARBA" id="ARBA00001971"/>
    </source>
</evidence>
<keyword evidence="12" id="KW-0472">Membrane</keyword>
<dbReference type="GO" id="GO:0005506">
    <property type="term" value="F:iron ion binding"/>
    <property type="evidence" value="ECO:0007669"/>
    <property type="project" value="InterPro"/>
</dbReference>
<keyword evidence="16" id="KW-1185">Reference proteome</keyword>
<gene>
    <name evidence="15" type="ORF">PHYEVI_LOCUS8600</name>
</gene>
<dbReference type="InterPro" id="IPR001128">
    <property type="entry name" value="Cyt_P450"/>
</dbReference>
<evidence type="ECO:0000256" key="6">
    <source>
        <dbReference type="ARBA" id="ARBA00022723"/>
    </source>
</evidence>
<keyword evidence="5 13" id="KW-0349">Heme</keyword>
<evidence type="ECO:0000256" key="12">
    <source>
        <dbReference type="ARBA" id="ARBA00023136"/>
    </source>
</evidence>
<dbReference type="OrthoDB" id="2789670at2759"/>
<evidence type="ECO:0000256" key="8">
    <source>
        <dbReference type="ARBA" id="ARBA00022848"/>
    </source>
</evidence>
<keyword evidence="11 14" id="KW-0503">Monooxygenase</keyword>
<dbReference type="FunFam" id="1.10.630.10:FF:000042">
    <property type="entry name" value="Cytochrome P450"/>
    <property type="match status" value="1"/>
</dbReference>
<reference evidence="15" key="1">
    <citation type="submission" date="2022-01" db="EMBL/GenBank/DDBJ databases">
        <authorList>
            <person name="King R."/>
        </authorList>
    </citation>
    <scope>NUCLEOTIDE SEQUENCE</scope>
</reference>
<evidence type="ECO:0000256" key="14">
    <source>
        <dbReference type="RuleBase" id="RU000461"/>
    </source>
</evidence>
<dbReference type="PANTHER" id="PTHR24292">
    <property type="entry name" value="CYTOCHROME P450"/>
    <property type="match status" value="1"/>
</dbReference>